<dbReference type="InterPro" id="IPR022791">
    <property type="entry name" value="L-PG_synthase/AglD"/>
</dbReference>
<evidence type="ECO:0000256" key="12">
    <source>
        <dbReference type="ARBA" id="ARBA00031899"/>
    </source>
</evidence>
<feature type="transmembrane region" description="Helical" evidence="14">
    <location>
        <begin position="275"/>
        <end position="294"/>
    </location>
</feature>
<keyword evidence="9" id="KW-0443">Lipid metabolism</keyword>
<accession>A0A1M5EJG7</accession>
<protein>
    <recommendedName>
        <fullName evidence="4">Phosphatidylglycerol lysyltransferase</fullName>
        <ecNumber evidence="3">2.3.2.3</ecNumber>
    </recommendedName>
    <alternativeName>
        <fullName evidence="12">Lysylphosphatidylglycerol synthase</fullName>
    </alternativeName>
</protein>
<feature type="transmembrane region" description="Helical" evidence="14">
    <location>
        <begin position="512"/>
        <end position="532"/>
    </location>
</feature>
<comment type="catalytic activity">
    <reaction evidence="13">
        <text>L-lysyl-tRNA(Lys) + a 1,2-diacyl-sn-glycero-3-phospho-(1'-sn-glycerol) = a 1,2-diacyl-sn-glycero-3-phospho-1'-(3'-O-L-lysyl)-sn-glycerol + tRNA(Lys)</text>
        <dbReference type="Rhea" id="RHEA:10668"/>
        <dbReference type="Rhea" id="RHEA-COMP:9696"/>
        <dbReference type="Rhea" id="RHEA-COMP:9697"/>
        <dbReference type="ChEBI" id="CHEBI:64716"/>
        <dbReference type="ChEBI" id="CHEBI:75792"/>
        <dbReference type="ChEBI" id="CHEBI:78442"/>
        <dbReference type="ChEBI" id="CHEBI:78529"/>
        <dbReference type="EC" id="2.3.2.3"/>
    </reaction>
</comment>
<evidence type="ECO:0000256" key="5">
    <source>
        <dbReference type="ARBA" id="ARBA00022475"/>
    </source>
</evidence>
<evidence type="ECO:0000256" key="9">
    <source>
        <dbReference type="ARBA" id="ARBA00023098"/>
    </source>
</evidence>
<evidence type="ECO:0000313" key="17">
    <source>
        <dbReference type="Proteomes" id="UP000184048"/>
    </source>
</evidence>
<evidence type="ECO:0000259" key="15">
    <source>
        <dbReference type="Pfam" id="PF09924"/>
    </source>
</evidence>
<dbReference type="RefSeq" id="WP_245793202.1">
    <property type="nucleotide sequence ID" value="NZ_FQUU01000018.1"/>
</dbReference>
<evidence type="ECO:0000256" key="7">
    <source>
        <dbReference type="ARBA" id="ARBA00022692"/>
    </source>
</evidence>
<feature type="transmembrane region" description="Helical" evidence="14">
    <location>
        <begin position="422"/>
        <end position="441"/>
    </location>
</feature>
<evidence type="ECO:0000256" key="4">
    <source>
        <dbReference type="ARBA" id="ARBA00021546"/>
    </source>
</evidence>
<dbReference type="GO" id="GO:0046677">
    <property type="term" value="P:response to antibiotic"/>
    <property type="evidence" value="ECO:0007669"/>
    <property type="project" value="UniProtKB-KW"/>
</dbReference>
<keyword evidence="6 16" id="KW-0808">Transferase</keyword>
<comment type="similarity">
    <text evidence="2">Belongs to the LPG synthase family.</text>
</comment>
<keyword evidence="17" id="KW-1185">Reference proteome</keyword>
<evidence type="ECO:0000313" key="16">
    <source>
        <dbReference type="EMBL" id="SHF79375.1"/>
    </source>
</evidence>
<keyword evidence="5" id="KW-1003">Cell membrane</keyword>
<evidence type="ECO:0000256" key="14">
    <source>
        <dbReference type="SAM" id="Phobius"/>
    </source>
</evidence>
<keyword evidence="11" id="KW-0046">Antibiotic resistance</keyword>
<feature type="transmembrane region" description="Helical" evidence="14">
    <location>
        <begin position="368"/>
        <end position="390"/>
    </location>
</feature>
<feature type="domain" description="Phosphatidylglycerol lysyltransferase C-terminal" evidence="15">
    <location>
        <begin position="553"/>
        <end position="843"/>
    </location>
</feature>
<reference evidence="16 17" key="1">
    <citation type="submission" date="2016-11" db="EMBL/GenBank/DDBJ databases">
        <authorList>
            <person name="Jaros S."/>
            <person name="Januszkiewicz K."/>
            <person name="Wedrychowicz H."/>
        </authorList>
    </citation>
    <scope>NUCLEOTIDE SEQUENCE [LARGE SCALE GENOMIC DNA]</scope>
    <source>
        <strain evidence="16 17">DSM 18119</strain>
    </source>
</reference>
<name>A0A1M5EJG7_9BACT</name>
<dbReference type="GO" id="GO:0006629">
    <property type="term" value="P:lipid metabolic process"/>
    <property type="evidence" value="ECO:0007669"/>
    <property type="project" value="UniProtKB-KW"/>
</dbReference>
<feature type="transmembrane region" description="Helical" evidence="14">
    <location>
        <begin position="250"/>
        <end position="268"/>
    </location>
</feature>
<sequence length="862" mass="96983">MMKKGQGNKTSLDALKNYHRELLAILVLLLAIVFFRSERKELHTIIPRLQLANHGWELAGIFVTILYIAAQAGIYRKSFAAVGLDLPFGNAIQLFLKRNLVSVFLPAGGISSLAYSPAQVRKPGFSKALVFEASALFGLIGLMTVFIAGLPVVLFTLLHAHIFHHAAIGLLALFVLLAGLAKALYSFKTKGRLYHWATSKLPSQAPLFRELVEGEIKSKPLAHAVLYSLAVEALCMLNVYVAMLALGVPASLLAAATGYIIAVLLMIISPFLRGLGAVELAMVYVLQIFGYTAIQALSIAILFRVFEFWLPLLGGLLAFAWKGRRLFLRLAPAVLTFFLGIVNIISVITPPLTSRLVALREYLPLGAIHASRLLVFLVGLSLLVTASYLLRGFRAAWVIALSLTVLSIIGHVTKALDYEESILATITLLVLIATSASYQLRTGKYWSQLGVKTAATSFASVLLFTFISFYFIDKRHFALDFSWQQAIVHSLKSFLLVEDTSLHPVTWFGREFIWLIRSLGFLTWGFLVFALLKPTMHTTAHSLSNKERAAYLLNRFGDSAIDYFKLYKDKLYFFSGICEAFIAYRIARGFAIVLEEPVCAEQNKIAVLREFDQHCRKMGLKTAFYRVDEHSMPWFDELKKYKLKIGQEALLEVRQFTLEGREQKSLRNGLNSLEKKGFRVSLHHPPHEASFLKELHTVSDEWLEHYHKVEMLFAQGIFDARELQKQDIICLKDAEGKVKAFLNIIPDYAEDECTYDLIRKTADAPAAAMDALVIRLIEYARENNKLWLNLGLVPMTGVDQPGNIGEHLIKMAAARIKRFQHYKGLREFKNKYATLWENKYLVFENEIDLVQLPLALNTVMKP</sequence>
<evidence type="ECO:0000256" key="3">
    <source>
        <dbReference type="ARBA" id="ARBA00012014"/>
    </source>
</evidence>
<dbReference type="STRING" id="1121884.SAMN02745131_03553"/>
<dbReference type="SUPFAM" id="SSF55729">
    <property type="entry name" value="Acyl-CoA N-acyltransferases (Nat)"/>
    <property type="match status" value="1"/>
</dbReference>
<dbReference type="GO" id="GO:0050071">
    <property type="term" value="F:phosphatidylglycerol lysyltransferase activity"/>
    <property type="evidence" value="ECO:0007669"/>
    <property type="project" value="UniProtKB-EC"/>
</dbReference>
<evidence type="ECO:0000256" key="8">
    <source>
        <dbReference type="ARBA" id="ARBA00022989"/>
    </source>
</evidence>
<feature type="transmembrane region" description="Helical" evidence="14">
    <location>
        <begin position="326"/>
        <end position="348"/>
    </location>
</feature>
<evidence type="ECO:0000256" key="11">
    <source>
        <dbReference type="ARBA" id="ARBA00023251"/>
    </source>
</evidence>
<feature type="transmembrane region" description="Helical" evidence="14">
    <location>
        <begin position="18"/>
        <end position="35"/>
    </location>
</feature>
<feature type="transmembrane region" description="Helical" evidence="14">
    <location>
        <begin position="397"/>
        <end position="416"/>
    </location>
</feature>
<dbReference type="AlphaFoldDB" id="A0A1M5EJG7"/>
<evidence type="ECO:0000256" key="13">
    <source>
        <dbReference type="ARBA" id="ARBA00047540"/>
    </source>
</evidence>
<evidence type="ECO:0000256" key="1">
    <source>
        <dbReference type="ARBA" id="ARBA00004651"/>
    </source>
</evidence>
<feature type="transmembrane region" description="Helical" evidence="14">
    <location>
        <begin position="453"/>
        <end position="472"/>
    </location>
</feature>
<organism evidence="16 17">
    <name type="scientific">Flavisolibacter ginsengisoli DSM 18119</name>
    <dbReference type="NCBI Taxonomy" id="1121884"/>
    <lineage>
        <taxon>Bacteria</taxon>
        <taxon>Pseudomonadati</taxon>
        <taxon>Bacteroidota</taxon>
        <taxon>Chitinophagia</taxon>
        <taxon>Chitinophagales</taxon>
        <taxon>Chitinophagaceae</taxon>
        <taxon>Flavisolibacter</taxon>
    </lineage>
</organism>
<dbReference type="InterPro" id="IPR016181">
    <property type="entry name" value="Acyl_CoA_acyltransferase"/>
</dbReference>
<dbReference type="Proteomes" id="UP000184048">
    <property type="component" value="Unassembled WGS sequence"/>
</dbReference>
<keyword evidence="10 14" id="KW-0472">Membrane</keyword>
<dbReference type="PANTHER" id="PTHR34697">
    <property type="entry name" value="PHOSPHATIDYLGLYCEROL LYSYLTRANSFERASE"/>
    <property type="match status" value="1"/>
</dbReference>
<dbReference type="Pfam" id="PF09924">
    <property type="entry name" value="LPG_synthase_C"/>
    <property type="match status" value="1"/>
</dbReference>
<feature type="transmembrane region" description="Helical" evidence="14">
    <location>
        <begin position="56"/>
        <end position="75"/>
    </location>
</feature>
<feature type="transmembrane region" description="Helical" evidence="14">
    <location>
        <begin position="162"/>
        <end position="185"/>
    </location>
</feature>
<dbReference type="InterPro" id="IPR051211">
    <property type="entry name" value="PG_lysyltransferase"/>
</dbReference>
<feature type="transmembrane region" description="Helical" evidence="14">
    <location>
        <begin position="128"/>
        <end position="150"/>
    </location>
</feature>
<dbReference type="EC" id="2.3.2.3" evidence="3"/>
<dbReference type="PANTHER" id="PTHR34697:SF2">
    <property type="entry name" value="PHOSPHATIDYLGLYCEROL LYSYLTRANSFERASE"/>
    <property type="match status" value="1"/>
</dbReference>
<evidence type="ECO:0000256" key="6">
    <source>
        <dbReference type="ARBA" id="ARBA00022679"/>
    </source>
</evidence>
<dbReference type="GO" id="GO:0005886">
    <property type="term" value="C:plasma membrane"/>
    <property type="evidence" value="ECO:0007669"/>
    <property type="project" value="UniProtKB-SubCell"/>
</dbReference>
<dbReference type="GO" id="GO:0055091">
    <property type="term" value="P:phospholipid homeostasis"/>
    <property type="evidence" value="ECO:0007669"/>
    <property type="project" value="TreeGrafter"/>
</dbReference>
<keyword evidence="8 14" id="KW-1133">Transmembrane helix</keyword>
<proteinExistence type="inferred from homology"/>
<comment type="subcellular location">
    <subcellularLocation>
        <location evidence="1">Cell membrane</location>
        <topology evidence="1">Multi-pass membrane protein</topology>
    </subcellularLocation>
</comment>
<dbReference type="InterPro" id="IPR024320">
    <property type="entry name" value="LPG_synthase_C"/>
</dbReference>
<dbReference type="EMBL" id="FQUU01000018">
    <property type="protein sequence ID" value="SHF79375.1"/>
    <property type="molecule type" value="Genomic_DNA"/>
</dbReference>
<evidence type="ECO:0000256" key="10">
    <source>
        <dbReference type="ARBA" id="ARBA00023136"/>
    </source>
</evidence>
<dbReference type="Pfam" id="PF03706">
    <property type="entry name" value="LPG_synthase_TM"/>
    <property type="match status" value="1"/>
</dbReference>
<gene>
    <name evidence="16" type="ORF">SAMN02745131_03553</name>
</gene>
<keyword evidence="7 14" id="KW-0812">Transmembrane</keyword>
<evidence type="ECO:0000256" key="2">
    <source>
        <dbReference type="ARBA" id="ARBA00008627"/>
    </source>
</evidence>